<dbReference type="Proteomes" id="UP000516305">
    <property type="component" value="Chromosome"/>
</dbReference>
<keyword evidence="4 6" id="KW-1133">Transmembrane helix</keyword>
<evidence type="ECO:0000256" key="1">
    <source>
        <dbReference type="ARBA" id="ARBA00004141"/>
    </source>
</evidence>
<feature type="transmembrane region" description="Helical" evidence="6">
    <location>
        <begin position="112"/>
        <end position="130"/>
    </location>
</feature>
<name>A0A7H0VDM0_9FLAO</name>
<evidence type="ECO:0000256" key="4">
    <source>
        <dbReference type="ARBA" id="ARBA00022989"/>
    </source>
</evidence>
<dbReference type="InterPro" id="IPR050475">
    <property type="entry name" value="Prenyltransferase_related"/>
</dbReference>
<feature type="transmembrane region" description="Helical" evidence="6">
    <location>
        <begin position="12"/>
        <end position="33"/>
    </location>
</feature>
<dbReference type="PANTHER" id="PTHR42723:SF1">
    <property type="entry name" value="CHLOROPHYLL SYNTHASE, CHLOROPLASTIC"/>
    <property type="match status" value="1"/>
</dbReference>
<evidence type="ECO:0000313" key="7">
    <source>
        <dbReference type="EMBL" id="QNR23818.1"/>
    </source>
</evidence>
<evidence type="ECO:0000256" key="2">
    <source>
        <dbReference type="ARBA" id="ARBA00022475"/>
    </source>
</evidence>
<feature type="transmembrane region" description="Helical" evidence="6">
    <location>
        <begin position="39"/>
        <end position="59"/>
    </location>
</feature>
<dbReference type="GO" id="GO:0016765">
    <property type="term" value="F:transferase activity, transferring alkyl or aryl (other than methyl) groups"/>
    <property type="evidence" value="ECO:0007669"/>
    <property type="project" value="InterPro"/>
</dbReference>
<comment type="subcellular location">
    <subcellularLocation>
        <location evidence="1">Membrane</location>
        <topology evidence="1">Multi-pass membrane protein</topology>
    </subcellularLocation>
</comment>
<proteinExistence type="predicted"/>
<keyword evidence="2" id="KW-1003">Cell membrane</keyword>
<feature type="transmembrane region" description="Helical" evidence="6">
    <location>
        <begin position="252"/>
        <end position="269"/>
    </location>
</feature>
<dbReference type="EMBL" id="CP060139">
    <property type="protein sequence ID" value="QNR23818.1"/>
    <property type="molecule type" value="Genomic_DNA"/>
</dbReference>
<keyword evidence="5 6" id="KW-0472">Membrane</keyword>
<organism evidence="7 8">
    <name type="scientific">Croceimicrobium hydrocarbonivorans</name>
    <dbReference type="NCBI Taxonomy" id="2761580"/>
    <lineage>
        <taxon>Bacteria</taxon>
        <taxon>Pseudomonadati</taxon>
        <taxon>Bacteroidota</taxon>
        <taxon>Flavobacteriia</taxon>
        <taxon>Flavobacteriales</taxon>
        <taxon>Owenweeksiaceae</taxon>
        <taxon>Croceimicrobium</taxon>
    </lineage>
</organism>
<dbReference type="Gene3D" id="1.10.357.140">
    <property type="entry name" value="UbiA prenyltransferase"/>
    <property type="match status" value="1"/>
</dbReference>
<reference evidence="7 8" key="1">
    <citation type="submission" date="2020-08" db="EMBL/GenBank/DDBJ databases">
        <title>Croceimicrobium hydrocarbonivorans gen. nov., sp. nov., a novel marine bacterium isolated from a bacterial consortium that degrades polyethylene terephthalate.</title>
        <authorList>
            <person name="Liu R."/>
        </authorList>
    </citation>
    <scope>NUCLEOTIDE SEQUENCE [LARGE SCALE GENOMIC DNA]</scope>
    <source>
        <strain evidence="7 8">A20-9</strain>
    </source>
</reference>
<dbReference type="CDD" id="cd13961">
    <property type="entry name" value="PT_UbiA_DGGGPS"/>
    <property type="match status" value="1"/>
</dbReference>
<evidence type="ECO:0000256" key="5">
    <source>
        <dbReference type="ARBA" id="ARBA00023136"/>
    </source>
</evidence>
<dbReference type="Gene3D" id="1.20.120.1780">
    <property type="entry name" value="UbiA prenyltransferase"/>
    <property type="match status" value="1"/>
</dbReference>
<dbReference type="InterPro" id="IPR000537">
    <property type="entry name" value="UbiA_prenyltransferase"/>
</dbReference>
<accession>A0A7H0VDM0</accession>
<keyword evidence="3 6" id="KW-0812">Transmembrane</keyword>
<dbReference type="GO" id="GO:0016020">
    <property type="term" value="C:membrane"/>
    <property type="evidence" value="ECO:0007669"/>
    <property type="project" value="UniProtKB-SubCell"/>
</dbReference>
<keyword evidence="8" id="KW-1185">Reference proteome</keyword>
<dbReference type="PANTHER" id="PTHR42723">
    <property type="entry name" value="CHLOROPHYLL SYNTHASE"/>
    <property type="match status" value="1"/>
</dbReference>
<evidence type="ECO:0000313" key="8">
    <source>
        <dbReference type="Proteomes" id="UP000516305"/>
    </source>
</evidence>
<dbReference type="AlphaFoldDB" id="A0A7H0VDM0"/>
<dbReference type="RefSeq" id="WP_210758353.1">
    <property type="nucleotide sequence ID" value="NZ_CP060139.1"/>
</dbReference>
<keyword evidence="7" id="KW-0808">Transferase</keyword>
<protein>
    <submittedName>
        <fullName evidence="7">Geranylgeranylglycerol-phosphate geranylgeranyltransferase</fullName>
    </submittedName>
</protein>
<evidence type="ECO:0000256" key="6">
    <source>
        <dbReference type="SAM" id="Phobius"/>
    </source>
</evidence>
<dbReference type="Pfam" id="PF01040">
    <property type="entry name" value="UbiA"/>
    <property type="match status" value="1"/>
</dbReference>
<gene>
    <name evidence="7" type="ORF">H4K34_15790</name>
</gene>
<dbReference type="InterPro" id="IPR044878">
    <property type="entry name" value="UbiA_sf"/>
</dbReference>
<sequence>MVKILRLIRWPNLLMIVFIQYLIRLSFTEALYMPHALDHWYYALGVLCSVLLAAGGYIINDLFDLETDAANKPKRITIGRGISEDRAWYLYFATVILAAVSAYFLAQQVELEGLWLVAPLASILLYLYATNLKRRPLIGNVLVSLLSAMPVFLVAIFDLLPAGTEENAEMVKQGFQVLLYYSAFAFWLTLIREIVKDMEDRKGDTMAGYQTLAIIMPERGLKALLILLIAVALAPIIWYAQDLLSMGGNISSALYVLLAVALPLAFVGFRLMRASSAADFHRISSFTKIVMLLGILSMPVFTLSLLYQWP</sequence>
<evidence type="ECO:0000256" key="3">
    <source>
        <dbReference type="ARBA" id="ARBA00022692"/>
    </source>
</evidence>
<feature type="transmembrane region" description="Helical" evidence="6">
    <location>
        <begin position="88"/>
        <end position="106"/>
    </location>
</feature>
<feature type="transmembrane region" description="Helical" evidence="6">
    <location>
        <begin position="137"/>
        <end position="157"/>
    </location>
</feature>
<feature type="transmembrane region" description="Helical" evidence="6">
    <location>
        <begin position="289"/>
        <end position="309"/>
    </location>
</feature>
<feature type="transmembrane region" description="Helical" evidence="6">
    <location>
        <begin position="223"/>
        <end position="240"/>
    </location>
</feature>
<dbReference type="KEGG" id="chyd:H4K34_15790"/>
<feature type="transmembrane region" description="Helical" evidence="6">
    <location>
        <begin position="177"/>
        <end position="195"/>
    </location>
</feature>